<dbReference type="PROSITE" id="PS50931">
    <property type="entry name" value="HTH_LYSR"/>
    <property type="match status" value="1"/>
</dbReference>
<feature type="domain" description="HTH lysR-type" evidence="1">
    <location>
        <begin position="1"/>
        <end position="40"/>
    </location>
</feature>
<dbReference type="AlphaFoldDB" id="A0A7W3U019"/>
<evidence type="ECO:0000313" key="3">
    <source>
        <dbReference type="EMBL" id="MBB1086436.1"/>
    </source>
</evidence>
<evidence type="ECO:0000313" key="4">
    <source>
        <dbReference type="Proteomes" id="UP000518255"/>
    </source>
</evidence>
<dbReference type="InterPro" id="IPR036388">
    <property type="entry name" value="WH-like_DNA-bd_sf"/>
</dbReference>
<dbReference type="EMBL" id="JACIUZ010000028">
    <property type="protein sequence ID" value="MBB1062895.1"/>
    <property type="molecule type" value="Genomic_DNA"/>
</dbReference>
<dbReference type="GO" id="GO:0003700">
    <property type="term" value="F:DNA-binding transcription factor activity"/>
    <property type="evidence" value="ECO:0007669"/>
    <property type="project" value="InterPro"/>
</dbReference>
<proteinExistence type="predicted"/>
<accession>A0A7W3U019</accession>
<sequence length="40" mass="4790">MKIRDLEYFIELVKDKNFSVVADRFHVSYLTITMAINRLV</sequence>
<dbReference type="RefSeq" id="WP_182581310.1">
    <property type="nucleotide sequence ID" value="NZ_JACIUY010000061.1"/>
</dbReference>
<dbReference type="Proteomes" id="UP000518255">
    <property type="component" value="Unassembled WGS sequence"/>
</dbReference>
<dbReference type="Gene3D" id="1.10.10.10">
    <property type="entry name" value="Winged helix-like DNA-binding domain superfamily/Winged helix DNA-binding domain"/>
    <property type="match status" value="1"/>
</dbReference>
<dbReference type="EMBL" id="JACIUY010000061">
    <property type="protein sequence ID" value="MBB1086436.1"/>
    <property type="molecule type" value="Genomic_DNA"/>
</dbReference>
<organism evidence="3 4">
    <name type="scientific">Limosilactobacillus fastidiosus</name>
    <dbReference type="NCBI Taxonomy" id="2759855"/>
    <lineage>
        <taxon>Bacteria</taxon>
        <taxon>Bacillati</taxon>
        <taxon>Bacillota</taxon>
        <taxon>Bacilli</taxon>
        <taxon>Lactobacillales</taxon>
        <taxon>Lactobacillaceae</taxon>
        <taxon>Limosilactobacillus</taxon>
    </lineage>
</organism>
<reference evidence="4 5" key="1">
    <citation type="submission" date="2020-07" db="EMBL/GenBank/DDBJ databases">
        <title>Description of Limosilactobacillus balticus sp. nov., Limosilactobacillus agrestis sp. nov., Limosilactobacillus albertensis sp. nov., Limosilactobacillus rudii sp. nov., Limosilactobacillus fastidiosus sp. nov., five novel Limosilactobacillus species isolated from the vertebrate gastrointestinal tract, and proposal of 6 subspecies of Limosilactobacillus reuteri adapted to the gastrointestinal tract of specific vertebrate hosts.</title>
        <authorList>
            <person name="Li F."/>
            <person name="Cheng C."/>
            <person name="Zheng J."/>
            <person name="Quevedo R.M."/>
            <person name="Li J."/>
            <person name="Roos S."/>
            <person name="Gaenzle M.G."/>
            <person name="Walter J."/>
        </authorList>
    </citation>
    <scope>NUCLEOTIDE SEQUENCE [LARGE SCALE GENOMIC DNA]</scope>
    <source>
        <strain evidence="3 4">WF-MA3-C</strain>
        <strain evidence="2 5">WF-MO7-1</strain>
    </source>
</reference>
<evidence type="ECO:0000259" key="1">
    <source>
        <dbReference type="PROSITE" id="PS50931"/>
    </source>
</evidence>
<dbReference type="Pfam" id="PF00126">
    <property type="entry name" value="HTH_1"/>
    <property type="match status" value="1"/>
</dbReference>
<dbReference type="InterPro" id="IPR000847">
    <property type="entry name" value="LysR_HTH_N"/>
</dbReference>
<comment type="caution">
    <text evidence="3">The sequence shown here is derived from an EMBL/GenBank/DDBJ whole genome shotgun (WGS) entry which is preliminary data.</text>
</comment>
<dbReference type="Proteomes" id="UP000544052">
    <property type="component" value="Unassembled WGS sequence"/>
</dbReference>
<protein>
    <submittedName>
        <fullName evidence="3">LysR family transcriptional regulator</fullName>
    </submittedName>
</protein>
<gene>
    <name evidence="3" type="ORF">H5R63_06535</name>
    <name evidence="2" type="ORF">H5R64_03665</name>
</gene>
<evidence type="ECO:0000313" key="5">
    <source>
        <dbReference type="Proteomes" id="UP000544052"/>
    </source>
</evidence>
<keyword evidence="5" id="KW-1185">Reference proteome</keyword>
<evidence type="ECO:0000313" key="2">
    <source>
        <dbReference type="EMBL" id="MBB1062895.1"/>
    </source>
</evidence>
<name>A0A7W3U019_9LACO</name>